<dbReference type="InParanoid" id="H6QSY2"/>
<dbReference type="GeneID" id="13540692"/>
<protein>
    <submittedName>
        <fullName evidence="1">Uncharacterized protein</fullName>
    </submittedName>
</protein>
<accession>H6QSY2</accession>
<sequence>MRIRIAASGLIGILTNAMPSLLDYNAVWAEIRGKSCYVSRPLGSRARRLRLVASGKYVSIEVRWKSIGEISRMPDMTWS</sequence>
<proteinExistence type="predicted"/>
<evidence type="ECO:0000313" key="1">
    <source>
        <dbReference type="EMBL" id="EHS63936.1"/>
    </source>
</evidence>
<name>H6QSY2_PUCGT</name>
<dbReference type="RefSeq" id="XP_003889367.1">
    <property type="nucleotide sequence ID" value="XM_003889318.1"/>
</dbReference>
<dbReference type="HOGENOM" id="CLU_2607151_0_0_1"/>
<dbReference type="VEuPathDB" id="FungiDB:PGTG_21953"/>
<organism evidence="1 2">
    <name type="scientific">Puccinia graminis f. sp. tritici (strain CRL 75-36-700-3 / race SCCL)</name>
    <name type="common">Black stem rust fungus</name>
    <dbReference type="NCBI Taxonomy" id="418459"/>
    <lineage>
        <taxon>Eukaryota</taxon>
        <taxon>Fungi</taxon>
        <taxon>Dikarya</taxon>
        <taxon>Basidiomycota</taxon>
        <taxon>Pucciniomycotina</taxon>
        <taxon>Pucciniomycetes</taxon>
        <taxon>Pucciniales</taxon>
        <taxon>Pucciniaceae</taxon>
        <taxon>Puccinia</taxon>
    </lineage>
</organism>
<reference evidence="2" key="1">
    <citation type="journal article" date="2011" name="Proc. Natl. Acad. Sci. U.S.A.">
        <title>Obligate biotrophy features unraveled by the genomic analysis of rust fungi.</title>
        <authorList>
            <person name="Duplessis S."/>
            <person name="Cuomo C.A."/>
            <person name="Lin Y.-C."/>
            <person name="Aerts A."/>
            <person name="Tisserant E."/>
            <person name="Veneault-Fourrey C."/>
            <person name="Joly D.L."/>
            <person name="Hacquard S."/>
            <person name="Amselem J."/>
            <person name="Cantarel B.L."/>
            <person name="Chiu R."/>
            <person name="Coutinho P.M."/>
            <person name="Feau N."/>
            <person name="Field M."/>
            <person name="Frey P."/>
            <person name="Gelhaye E."/>
            <person name="Goldberg J."/>
            <person name="Grabherr M.G."/>
            <person name="Kodira C.D."/>
            <person name="Kohler A."/>
            <person name="Kuees U."/>
            <person name="Lindquist E.A."/>
            <person name="Lucas S.M."/>
            <person name="Mago R."/>
            <person name="Mauceli E."/>
            <person name="Morin E."/>
            <person name="Murat C."/>
            <person name="Pangilinan J.L."/>
            <person name="Park R."/>
            <person name="Pearson M."/>
            <person name="Quesneville H."/>
            <person name="Rouhier N."/>
            <person name="Sakthikumar S."/>
            <person name="Salamov A.A."/>
            <person name="Schmutz J."/>
            <person name="Selles B."/>
            <person name="Shapiro H."/>
            <person name="Tanguay P."/>
            <person name="Tuskan G.A."/>
            <person name="Henrissat B."/>
            <person name="Van de Peer Y."/>
            <person name="Rouze P."/>
            <person name="Ellis J.G."/>
            <person name="Dodds P.N."/>
            <person name="Schein J.E."/>
            <person name="Zhong S."/>
            <person name="Hamelin R.C."/>
            <person name="Grigoriev I.V."/>
            <person name="Szabo L.J."/>
            <person name="Martin F."/>
        </authorList>
    </citation>
    <scope>NUCLEOTIDE SEQUENCE [LARGE SCALE GENOMIC DNA]</scope>
    <source>
        <strain evidence="2">CRL 75-36-700-3 / race SCCL</strain>
    </source>
</reference>
<keyword evidence="2" id="KW-1185">Reference proteome</keyword>
<dbReference type="Proteomes" id="UP000008783">
    <property type="component" value="Unassembled WGS sequence"/>
</dbReference>
<dbReference type="KEGG" id="pgr:PGTG_21953"/>
<gene>
    <name evidence="1" type="ORF">PGTG_21953</name>
</gene>
<evidence type="ECO:0000313" key="2">
    <source>
        <dbReference type="Proteomes" id="UP000008783"/>
    </source>
</evidence>
<dbReference type="EMBL" id="DS178302">
    <property type="protein sequence ID" value="EHS63936.1"/>
    <property type="molecule type" value="Genomic_DNA"/>
</dbReference>
<dbReference type="AlphaFoldDB" id="H6QSY2"/>